<evidence type="ECO:0000313" key="3">
    <source>
        <dbReference type="Proteomes" id="UP000218767"/>
    </source>
</evidence>
<sequence>MLLLLKQRKTLWVLFLATIALAVGFQLATPLAGGALLDVSTSLAASEDLLQAMSAQQKRAHMWITLLLDVPFPLAYGGLFLGLCLRYGGKFALYLAAPAFLVIPVDLTENAVQFIALLGNETLLPAKTYLTPAKFLLFYSAAIVALGSLSLSLVLSVLRKSN</sequence>
<keyword evidence="1" id="KW-1133">Transmembrane helix</keyword>
<reference evidence="3" key="1">
    <citation type="submission" date="2017-08" db="EMBL/GenBank/DDBJ databases">
        <title>A dynamic microbial community with high functional redundancy inhabits the cold, oxic subseafloor aquifer.</title>
        <authorList>
            <person name="Tully B.J."/>
            <person name="Wheat C.G."/>
            <person name="Glazer B.T."/>
            <person name="Huber J.A."/>
        </authorList>
    </citation>
    <scope>NUCLEOTIDE SEQUENCE [LARGE SCALE GENOMIC DNA]</scope>
</reference>
<feature type="transmembrane region" description="Helical" evidence="1">
    <location>
        <begin position="136"/>
        <end position="158"/>
    </location>
</feature>
<comment type="caution">
    <text evidence="2">The sequence shown here is derived from an EMBL/GenBank/DDBJ whole genome shotgun (WGS) entry which is preliminary data.</text>
</comment>
<proteinExistence type="predicted"/>
<name>A0A2A4WZ14_9GAMM</name>
<evidence type="ECO:0000256" key="1">
    <source>
        <dbReference type="SAM" id="Phobius"/>
    </source>
</evidence>
<dbReference type="EMBL" id="NVUL01000084">
    <property type="protein sequence ID" value="PCI75057.1"/>
    <property type="molecule type" value="Genomic_DNA"/>
</dbReference>
<feature type="transmembrane region" description="Helical" evidence="1">
    <location>
        <begin position="60"/>
        <end position="84"/>
    </location>
</feature>
<keyword evidence="1" id="KW-0472">Membrane</keyword>
<organism evidence="2 3">
    <name type="scientific">SAR86 cluster bacterium</name>
    <dbReference type="NCBI Taxonomy" id="2030880"/>
    <lineage>
        <taxon>Bacteria</taxon>
        <taxon>Pseudomonadati</taxon>
        <taxon>Pseudomonadota</taxon>
        <taxon>Gammaproteobacteria</taxon>
        <taxon>SAR86 cluster</taxon>
    </lineage>
</organism>
<protein>
    <submittedName>
        <fullName evidence="2">Uncharacterized protein</fullName>
    </submittedName>
</protein>
<dbReference type="AlphaFoldDB" id="A0A2A4WZ14"/>
<keyword evidence="1" id="KW-0812">Transmembrane</keyword>
<feature type="transmembrane region" description="Helical" evidence="1">
    <location>
        <begin position="91"/>
        <end position="116"/>
    </location>
</feature>
<dbReference type="Proteomes" id="UP000218767">
    <property type="component" value="Unassembled WGS sequence"/>
</dbReference>
<gene>
    <name evidence="2" type="ORF">COB20_13795</name>
</gene>
<accession>A0A2A4WZ14</accession>
<evidence type="ECO:0000313" key="2">
    <source>
        <dbReference type="EMBL" id="PCI75057.1"/>
    </source>
</evidence>